<name>A0A7J6NNT3_PEROL</name>
<dbReference type="AlphaFoldDB" id="A0A7J6NNT3"/>
<dbReference type="OrthoDB" id="418693at2759"/>
<protein>
    <recommendedName>
        <fullName evidence="3">PB1 domain-containing protein</fullName>
    </recommendedName>
</protein>
<dbReference type="SUPFAM" id="SSF54277">
    <property type="entry name" value="CAD &amp; PB1 domains"/>
    <property type="match status" value="1"/>
</dbReference>
<evidence type="ECO:0000313" key="1">
    <source>
        <dbReference type="EMBL" id="KAF4685524.1"/>
    </source>
</evidence>
<accession>A0A7J6NNT3</accession>
<evidence type="ECO:0008006" key="3">
    <source>
        <dbReference type="Google" id="ProtNLM"/>
    </source>
</evidence>
<dbReference type="EMBL" id="JABANP010000259">
    <property type="protein sequence ID" value="KAF4685524.1"/>
    <property type="molecule type" value="Genomic_DNA"/>
</dbReference>
<reference evidence="1 2" key="1">
    <citation type="submission" date="2020-04" db="EMBL/GenBank/DDBJ databases">
        <title>Perkinsus olseni comparative genomics.</title>
        <authorList>
            <person name="Bogema D.R."/>
        </authorList>
    </citation>
    <scope>NUCLEOTIDE SEQUENCE [LARGE SCALE GENOMIC DNA]</scope>
    <source>
        <strain evidence="1">00978-12</strain>
    </source>
</reference>
<organism evidence="1 2">
    <name type="scientific">Perkinsus olseni</name>
    <name type="common">Perkinsus atlanticus</name>
    <dbReference type="NCBI Taxonomy" id="32597"/>
    <lineage>
        <taxon>Eukaryota</taxon>
        <taxon>Sar</taxon>
        <taxon>Alveolata</taxon>
        <taxon>Perkinsozoa</taxon>
        <taxon>Perkinsea</taxon>
        <taxon>Perkinsida</taxon>
        <taxon>Perkinsidae</taxon>
        <taxon>Perkinsus</taxon>
    </lineage>
</organism>
<gene>
    <name evidence="1" type="ORF">FOZ60_006401</name>
</gene>
<dbReference type="Proteomes" id="UP000541610">
    <property type="component" value="Unassembled WGS sequence"/>
</dbReference>
<sequence>MVAFAIKLHFKEEVFRSRMDASCEEPRVEDLRRLARTAWPELVHQDFRIFYVDDDGDSCPLIEESWADVVTLSCERPQAEEEKEVDRRLKLYLKLRCDESSKREGTAASVVKVDTSDVESGEPTGCSIEDGVITVRNISAGQAPVTVMLCPCSLMKRMRDKKCDEGGSCCEGEESHGDKDPSCPAGSSCQTETSWVVKHTIDSEGDGLTDHECSEECDD</sequence>
<comment type="caution">
    <text evidence="1">The sequence shown here is derived from an EMBL/GenBank/DDBJ whole genome shotgun (WGS) entry which is preliminary data.</text>
</comment>
<evidence type="ECO:0000313" key="2">
    <source>
        <dbReference type="Proteomes" id="UP000541610"/>
    </source>
</evidence>
<proteinExistence type="predicted"/>